<gene>
    <name evidence="1" type="ORF">GUITHDRAFT_109038</name>
</gene>
<dbReference type="Proteomes" id="UP000011087">
    <property type="component" value="Unassembled WGS sequence"/>
</dbReference>
<dbReference type="PaxDb" id="55529-EKX44992"/>
<dbReference type="KEGG" id="gtt:GUITHDRAFT_109038"/>
<dbReference type="HOGENOM" id="CLU_2325194_0_0_1"/>
<keyword evidence="3" id="KW-1185">Reference proteome</keyword>
<reference evidence="2" key="3">
    <citation type="submission" date="2016-03" db="UniProtKB">
        <authorList>
            <consortium name="EnsemblProtists"/>
        </authorList>
    </citation>
    <scope>IDENTIFICATION</scope>
</reference>
<dbReference type="EMBL" id="JH993001">
    <property type="protein sequence ID" value="EKX44992.1"/>
    <property type="molecule type" value="Genomic_DNA"/>
</dbReference>
<dbReference type="GeneID" id="17301681"/>
<protein>
    <submittedName>
        <fullName evidence="1 2">Uncharacterized protein</fullName>
    </submittedName>
</protein>
<proteinExistence type="predicted"/>
<dbReference type="RefSeq" id="XP_005831972.1">
    <property type="nucleotide sequence ID" value="XM_005831915.1"/>
</dbReference>
<evidence type="ECO:0000313" key="3">
    <source>
        <dbReference type="Proteomes" id="UP000011087"/>
    </source>
</evidence>
<accession>L1J9J4</accession>
<dbReference type="EnsemblProtists" id="EKX44992">
    <property type="protein sequence ID" value="EKX44992"/>
    <property type="gene ID" value="GUITHDRAFT_109038"/>
</dbReference>
<name>L1J9J4_GUITC</name>
<reference evidence="3" key="2">
    <citation type="submission" date="2012-11" db="EMBL/GenBank/DDBJ databases">
        <authorList>
            <person name="Kuo A."/>
            <person name="Curtis B.A."/>
            <person name="Tanifuji G."/>
            <person name="Burki F."/>
            <person name="Gruber A."/>
            <person name="Irimia M."/>
            <person name="Maruyama S."/>
            <person name="Arias M.C."/>
            <person name="Ball S.G."/>
            <person name="Gile G.H."/>
            <person name="Hirakawa Y."/>
            <person name="Hopkins J.F."/>
            <person name="Rensing S.A."/>
            <person name="Schmutz J."/>
            <person name="Symeonidi A."/>
            <person name="Elias M."/>
            <person name="Eveleigh R.J."/>
            <person name="Herman E.K."/>
            <person name="Klute M.J."/>
            <person name="Nakayama T."/>
            <person name="Obornik M."/>
            <person name="Reyes-Prieto A."/>
            <person name="Armbrust E.V."/>
            <person name="Aves S.J."/>
            <person name="Beiko R.G."/>
            <person name="Coutinho P."/>
            <person name="Dacks J.B."/>
            <person name="Durnford D.G."/>
            <person name="Fast N.M."/>
            <person name="Green B.R."/>
            <person name="Grisdale C."/>
            <person name="Hempe F."/>
            <person name="Henrissat B."/>
            <person name="Hoppner M.P."/>
            <person name="Ishida K.-I."/>
            <person name="Kim E."/>
            <person name="Koreny L."/>
            <person name="Kroth P.G."/>
            <person name="Liu Y."/>
            <person name="Malik S.-B."/>
            <person name="Maier U.G."/>
            <person name="McRose D."/>
            <person name="Mock T."/>
            <person name="Neilson J.A."/>
            <person name="Onodera N.T."/>
            <person name="Poole A.M."/>
            <person name="Pritham E.J."/>
            <person name="Richards T.A."/>
            <person name="Rocap G."/>
            <person name="Roy S.W."/>
            <person name="Sarai C."/>
            <person name="Schaack S."/>
            <person name="Shirato S."/>
            <person name="Slamovits C.H."/>
            <person name="Spencer D.F."/>
            <person name="Suzuki S."/>
            <person name="Worden A.Z."/>
            <person name="Zauner S."/>
            <person name="Barry K."/>
            <person name="Bell C."/>
            <person name="Bharti A.K."/>
            <person name="Crow J.A."/>
            <person name="Grimwood J."/>
            <person name="Kramer R."/>
            <person name="Lindquist E."/>
            <person name="Lucas S."/>
            <person name="Salamov A."/>
            <person name="McFadden G.I."/>
            <person name="Lane C.E."/>
            <person name="Keeling P.J."/>
            <person name="Gray M.W."/>
            <person name="Grigoriev I.V."/>
            <person name="Archibald J.M."/>
        </authorList>
    </citation>
    <scope>NUCLEOTIDE SEQUENCE</scope>
    <source>
        <strain evidence="3">CCMP2712</strain>
    </source>
</reference>
<reference evidence="1 3" key="1">
    <citation type="journal article" date="2012" name="Nature">
        <title>Algal genomes reveal evolutionary mosaicism and the fate of nucleomorphs.</title>
        <authorList>
            <consortium name="DOE Joint Genome Institute"/>
            <person name="Curtis B.A."/>
            <person name="Tanifuji G."/>
            <person name="Burki F."/>
            <person name="Gruber A."/>
            <person name="Irimia M."/>
            <person name="Maruyama S."/>
            <person name="Arias M.C."/>
            <person name="Ball S.G."/>
            <person name="Gile G.H."/>
            <person name="Hirakawa Y."/>
            <person name="Hopkins J.F."/>
            <person name="Kuo A."/>
            <person name="Rensing S.A."/>
            <person name="Schmutz J."/>
            <person name="Symeonidi A."/>
            <person name="Elias M."/>
            <person name="Eveleigh R.J."/>
            <person name="Herman E.K."/>
            <person name="Klute M.J."/>
            <person name="Nakayama T."/>
            <person name="Obornik M."/>
            <person name="Reyes-Prieto A."/>
            <person name="Armbrust E.V."/>
            <person name="Aves S.J."/>
            <person name="Beiko R.G."/>
            <person name="Coutinho P."/>
            <person name="Dacks J.B."/>
            <person name="Durnford D.G."/>
            <person name="Fast N.M."/>
            <person name="Green B.R."/>
            <person name="Grisdale C.J."/>
            <person name="Hempel F."/>
            <person name="Henrissat B."/>
            <person name="Hoppner M.P."/>
            <person name="Ishida K."/>
            <person name="Kim E."/>
            <person name="Koreny L."/>
            <person name="Kroth P.G."/>
            <person name="Liu Y."/>
            <person name="Malik S.B."/>
            <person name="Maier U.G."/>
            <person name="McRose D."/>
            <person name="Mock T."/>
            <person name="Neilson J.A."/>
            <person name="Onodera N.T."/>
            <person name="Poole A.M."/>
            <person name="Pritham E.J."/>
            <person name="Richards T.A."/>
            <person name="Rocap G."/>
            <person name="Roy S.W."/>
            <person name="Sarai C."/>
            <person name="Schaack S."/>
            <person name="Shirato S."/>
            <person name="Slamovits C.H."/>
            <person name="Spencer D.F."/>
            <person name="Suzuki S."/>
            <person name="Worden A.Z."/>
            <person name="Zauner S."/>
            <person name="Barry K."/>
            <person name="Bell C."/>
            <person name="Bharti A.K."/>
            <person name="Crow J.A."/>
            <person name="Grimwood J."/>
            <person name="Kramer R."/>
            <person name="Lindquist E."/>
            <person name="Lucas S."/>
            <person name="Salamov A."/>
            <person name="McFadden G.I."/>
            <person name="Lane C.E."/>
            <person name="Keeling P.J."/>
            <person name="Gray M.W."/>
            <person name="Grigoriev I.V."/>
            <person name="Archibald J.M."/>
        </authorList>
    </citation>
    <scope>NUCLEOTIDE SEQUENCE</scope>
    <source>
        <strain evidence="1 3">CCMP2712</strain>
    </source>
</reference>
<evidence type="ECO:0000313" key="2">
    <source>
        <dbReference type="EnsemblProtists" id="EKX44992"/>
    </source>
</evidence>
<sequence length="99" mass="10941">MWMNVSREAMLALDEMITDGLVFKVRSMIGIGMEPAVLLQITPDGEDLVATFPKEDHVAIDRFLSRNSGNGICETSNVTKIVDINYVTRFPMMSCLAAS</sequence>
<organism evidence="1">
    <name type="scientific">Guillardia theta (strain CCMP2712)</name>
    <name type="common">Cryptophyte</name>
    <dbReference type="NCBI Taxonomy" id="905079"/>
    <lineage>
        <taxon>Eukaryota</taxon>
        <taxon>Cryptophyceae</taxon>
        <taxon>Pyrenomonadales</taxon>
        <taxon>Geminigeraceae</taxon>
        <taxon>Guillardia</taxon>
    </lineage>
</organism>
<evidence type="ECO:0000313" key="1">
    <source>
        <dbReference type="EMBL" id="EKX44992.1"/>
    </source>
</evidence>
<dbReference type="AlphaFoldDB" id="L1J9J4"/>